<feature type="domain" description="AMP-dependent synthetase/ligase" evidence="3">
    <location>
        <begin position="18"/>
        <end position="408"/>
    </location>
</feature>
<dbReference type="InterPro" id="IPR000873">
    <property type="entry name" value="AMP-dep_synth/lig_dom"/>
</dbReference>
<dbReference type="PANTHER" id="PTHR43201:SF5">
    <property type="entry name" value="MEDIUM-CHAIN ACYL-COA LIGASE ACSF2, MITOCHONDRIAL"/>
    <property type="match status" value="1"/>
</dbReference>
<sequence length="556" mass="62298">MSLQSSVPLLEKTLGQVLEEQTQAHPDKEFIVYSDRNLRFTYAQYNERVNALAKGLLAIGLTKGDHLGIWATNVPDWLTFMFATAKIGVVLVTINTNYRTAELEYLVKQADLNALALIDGWRDNDYVAMVYELIPELRHSERGYLQSERFPCLKHVIFIGQEKHRGMYNTSELLLLGTHIEDDLLEAVKKELTCQDVINMQYTSGTTGFPKGVMLTHRNILNNGYFVAESQRFGADERLCVPVPLFHCFGCVMAVLGTLTHGGTLVMLESFDPLLVLASVQNERCTALYGVPTMFISELNHPMFSMFNTSSLRTGIMAGAPCPTEVMKRVISDMHCKDITIAYGLTESSPVMTQTTPEDPFEMKVASVGRPLPGVEVKIVDPETGEDCAVDVQGEVCCRGYNVMRGYYKKPEETAKAIDADGWLHSGDLGTVDAQGYFRITGRIKDMIIRGGENVYPREIEEFLYNLEGVKDVQVVGVPSKKYGEEVGAFIIIKDGVSLEEADVRDYCRGKISRHKIPRYVFFVKEYPMTASGKIQKYKLRELSLKLLAEQGIVPE</sequence>
<dbReference type="CDD" id="cd05917">
    <property type="entry name" value="FACL_like_2"/>
    <property type="match status" value="1"/>
</dbReference>
<dbReference type="GO" id="GO:0006631">
    <property type="term" value="P:fatty acid metabolic process"/>
    <property type="evidence" value="ECO:0007669"/>
    <property type="project" value="TreeGrafter"/>
</dbReference>
<dbReference type="InterPro" id="IPR020845">
    <property type="entry name" value="AMP-binding_CS"/>
</dbReference>
<dbReference type="FunFam" id="3.30.300.30:FF:000008">
    <property type="entry name" value="2,3-dihydroxybenzoate-AMP ligase"/>
    <property type="match status" value="1"/>
</dbReference>
<dbReference type="Gene3D" id="3.30.300.30">
    <property type="match status" value="1"/>
</dbReference>
<keyword evidence="2" id="KW-0436">Ligase</keyword>
<dbReference type="InterPro" id="IPR025110">
    <property type="entry name" value="AMP-bd_C"/>
</dbReference>
<evidence type="ECO:0000256" key="1">
    <source>
        <dbReference type="ARBA" id="ARBA00006432"/>
    </source>
</evidence>
<accession>A0A7C3IGW6</accession>
<dbReference type="InterPro" id="IPR045851">
    <property type="entry name" value="AMP-bd_C_sf"/>
</dbReference>
<evidence type="ECO:0000313" key="5">
    <source>
        <dbReference type="EMBL" id="HFH29164.1"/>
    </source>
</evidence>
<dbReference type="PROSITE" id="PS00455">
    <property type="entry name" value="AMP_BINDING"/>
    <property type="match status" value="1"/>
</dbReference>
<dbReference type="Pfam" id="PF00501">
    <property type="entry name" value="AMP-binding"/>
    <property type="match status" value="1"/>
</dbReference>
<dbReference type="GO" id="GO:0031956">
    <property type="term" value="F:medium-chain fatty acid-CoA ligase activity"/>
    <property type="evidence" value="ECO:0007669"/>
    <property type="project" value="TreeGrafter"/>
</dbReference>
<dbReference type="Gene3D" id="3.40.50.980">
    <property type="match status" value="2"/>
</dbReference>
<reference evidence="5" key="1">
    <citation type="journal article" date="2020" name="mSystems">
        <title>Genome- and Community-Level Interaction Insights into Carbon Utilization and Element Cycling Functions of Hydrothermarchaeota in Hydrothermal Sediment.</title>
        <authorList>
            <person name="Zhou Z."/>
            <person name="Liu Y."/>
            <person name="Xu W."/>
            <person name="Pan J."/>
            <person name="Luo Z.H."/>
            <person name="Li M."/>
        </authorList>
    </citation>
    <scope>NUCLEOTIDE SEQUENCE [LARGE SCALE GENOMIC DNA]</scope>
    <source>
        <strain evidence="5">SpSt-503</strain>
    </source>
</reference>
<dbReference type="AlphaFoldDB" id="A0A7C3IGW6"/>
<protein>
    <submittedName>
        <fullName evidence="5">AMP-binding protein</fullName>
    </submittedName>
</protein>
<evidence type="ECO:0000259" key="3">
    <source>
        <dbReference type="Pfam" id="PF00501"/>
    </source>
</evidence>
<dbReference type="PANTHER" id="PTHR43201">
    <property type="entry name" value="ACYL-COA SYNTHETASE"/>
    <property type="match status" value="1"/>
</dbReference>
<name>A0A7C3IGW6_9SPIR</name>
<proteinExistence type="inferred from homology"/>
<organism evidence="5">
    <name type="scientific">Gracilinema caldarium</name>
    <dbReference type="NCBI Taxonomy" id="215591"/>
    <lineage>
        <taxon>Bacteria</taxon>
        <taxon>Pseudomonadati</taxon>
        <taxon>Spirochaetota</taxon>
        <taxon>Spirochaetia</taxon>
        <taxon>Spirochaetales</taxon>
        <taxon>Breznakiellaceae</taxon>
        <taxon>Gracilinema</taxon>
    </lineage>
</organism>
<dbReference type="Gene3D" id="2.30.38.10">
    <property type="entry name" value="Luciferase, Domain 3"/>
    <property type="match status" value="1"/>
</dbReference>
<comment type="similarity">
    <text evidence="1">Belongs to the ATP-dependent AMP-binding enzyme family.</text>
</comment>
<dbReference type="Pfam" id="PF13193">
    <property type="entry name" value="AMP-binding_C"/>
    <property type="match status" value="1"/>
</dbReference>
<gene>
    <name evidence="5" type="ORF">ENS59_06580</name>
</gene>
<evidence type="ECO:0000259" key="4">
    <source>
        <dbReference type="Pfam" id="PF13193"/>
    </source>
</evidence>
<dbReference type="FunFam" id="3.40.50.12780:FF:000003">
    <property type="entry name" value="Long-chain-fatty-acid--CoA ligase FadD"/>
    <property type="match status" value="1"/>
</dbReference>
<dbReference type="EMBL" id="DSVL01000202">
    <property type="protein sequence ID" value="HFH29164.1"/>
    <property type="molecule type" value="Genomic_DNA"/>
</dbReference>
<feature type="domain" description="AMP-binding enzyme C-terminal" evidence="4">
    <location>
        <begin position="459"/>
        <end position="534"/>
    </location>
</feature>
<evidence type="ECO:0000256" key="2">
    <source>
        <dbReference type="ARBA" id="ARBA00022598"/>
    </source>
</evidence>
<dbReference type="SUPFAM" id="SSF56801">
    <property type="entry name" value="Acetyl-CoA synthetase-like"/>
    <property type="match status" value="1"/>
</dbReference>
<comment type="caution">
    <text evidence="5">The sequence shown here is derived from an EMBL/GenBank/DDBJ whole genome shotgun (WGS) entry which is preliminary data.</text>
</comment>